<keyword evidence="3" id="KW-1185">Reference proteome</keyword>
<dbReference type="Proteomes" id="UP001302676">
    <property type="component" value="Unassembled WGS sequence"/>
</dbReference>
<accession>A0AAN6UV19</accession>
<evidence type="ECO:0008006" key="4">
    <source>
        <dbReference type="Google" id="ProtNLM"/>
    </source>
</evidence>
<sequence>MDRDALKTSPISASRLPGLLRLTPECRQHIYANLGLSNVRTPDRSRPTVHRPVYDLSDPLDLAQADSSDDDFELSLPTVNGLGDPSSFASHPGSLNEAVKYPFEYPFEYPYTPVPTFYDLSDASSLAHHAGSPHEDFQTFHGLLLSCRTLYAEISALLYSFYSSNRFLLHYHAPSYSLLAPLRTVRPQAVRHLAHLKVVLNQASCHDPYHNSDRECCWDRSLRTPQCVEHGAWYTHDLPLNAANTAVITALAREWNAAAAYLASQLATNPGRLELALVCDVQAGDVDTAQQVVLSSLEPLLPLLKDCHVRLCHKPDPVLQRLALETVARVGWRQQPQPLDSSTSHRYQSKRSLLALPPEIRLRILEYTDLVAPFCELYWSRDTRRLTFNRGRWHGHCPSTLKHGYQFLRCSESALGEQNVGCFCRIRHAAASSLSKSFPSYVCRCWGGPPTALFLVCRTLSDEALRVWYGRNRIIVFDGVDASSPYHPWSVGHDYPHNRFAISEFLRDALPPRCRRYIRTLELAFAPFTHYNRPRGVGHPAFVDWRELVGVWMKRNLNLGGLTLRLVTTQNPEVEGIEGHEIMTTKAQGKEVRDVYTTLLNPLRDLGCPEDSSPSITTATATRSNSTSDPSNQRSAPLARFYADLAWPYVRTGDRWPRREWFDAKDRELRQRSERFVMGNRYDDDAGDGKNCDNSHWFDTLGGGPGRRRSSWMWFLLPGQQ</sequence>
<proteinExistence type="predicted"/>
<organism evidence="2 3">
    <name type="scientific">Dichotomopilus funicola</name>
    <dbReference type="NCBI Taxonomy" id="1934379"/>
    <lineage>
        <taxon>Eukaryota</taxon>
        <taxon>Fungi</taxon>
        <taxon>Dikarya</taxon>
        <taxon>Ascomycota</taxon>
        <taxon>Pezizomycotina</taxon>
        <taxon>Sordariomycetes</taxon>
        <taxon>Sordariomycetidae</taxon>
        <taxon>Sordariales</taxon>
        <taxon>Chaetomiaceae</taxon>
        <taxon>Dichotomopilus</taxon>
    </lineage>
</organism>
<dbReference type="RefSeq" id="XP_062632866.1">
    <property type="nucleotide sequence ID" value="XM_062782288.1"/>
</dbReference>
<dbReference type="EMBL" id="MU853660">
    <property type="protein sequence ID" value="KAK4139495.1"/>
    <property type="molecule type" value="Genomic_DNA"/>
</dbReference>
<protein>
    <recommendedName>
        <fullName evidence="4">F-box domain-containing protein</fullName>
    </recommendedName>
</protein>
<name>A0AAN6UV19_9PEZI</name>
<reference evidence="2" key="1">
    <citation type="journal article" date="2023" name="Mol. Phylogenet. Evol.">
        <title>Genome-scale phylogeny and comparative genomics of the fungal order Sordariales.</title>
        <authorList>
            <person name="Hensen N."/>
            <person name="Bonometti L."/>
            <person name="Westerberg I."/>
            <person name="Brannstrom I.O."/>
            <person name="Guillou S."/>
            <person name="Cros-Aarteil S."/>
            <person name="Calhoun S."/>
            <person name="Haridas S."/>
            <person name="Kuo A."/>
            <person name="Mondo S."/>
            <person name="Pangilinan J."/>
            <person name="Riley R."/>
            <person name="LaButti K."/>
            <person name="Andreopoulos B."/>
            <person name="Lipzen A."/>
            <person name="Chen C."/>
            <person name="Yan M."/>
            <person name="Daum C."/>
            <person name="Ng V."/>
            <person name="Clum A."/>
            <person name="Steindorff A."/>
            <person name="Ohm R.A."/>
            <person name="Martin F."/>
            <person name="Silar P."/>
            <person name="Natvig D.O."/>
            <person name="Lalanne C."/>
            <person name="Gautier V."/>
            <person name="Ament-Velasquez S.L."/>
            <person name="Kruys A."/>
            <person name="Hutchinson M.I."/>
            <person name="Powell A.J."/>
            <person name="Barry K."/>
            <person name="Miller A.N."/>
            <person name="Grigoriev I.V."/>
            <person name="Debuchy R."/>
            <person name="Gladieux P."/>
            <person name="Hiltunen Thoren M."/>
            <person name="Johannesson H."/>
        </authorList>
    </citation>
    <scope>NUCLEOTIDE SEQUENCE</scope>
    <source>
        <strain evidence="2">CBS 141.50</strain>
    </source>
</reference>
<feature type="compositionally biased region" description="Low complexity" evidence="1">
    <location>
        <begin position="615"/>
        <end position="628"/>
    </location>
</feature>
<dbReference type="PANTHER" id="PTHR42085:SF2">
    <property type="entry name" value="F-BOX DOMAIN-CONTAINING PROTEIN"/>
    <property type="match status" value="1"/>
</dbReference>
<comment type="caution">
    <text evidence="2">The sequence shown here is derived from an EMBL/GenBank/DDBJ whole genome shotgun (WGS) entry which is preliminary data.</text>
</comment>
<evidence type="ECO:0000313" key="3">
    <source>
        <dbReference type="Proteomes" id="UP001302676"/>
    </source>
</evidence>
<dbReference type="InterPro" id="IPR038883">
    <property type="entry name" value="AN11006-like"/>
</dbReference>
<evidence type="ECO:0000256" key="1">
    <source>
        <dbReference type="SAM" id="MobiDB-lite"/>
    </source>
</evidence>
<feature type="region of interest" description="Disordered" evidence="1">
    <location>
        <begin position="607"/>
        <end position="635"/>
    </location>
</feature>
<dbReference type="PANTHER" id="PTHR42085">
    <property type="entry name" value="F-BOX DOMAIN-CONTAINING PROTEIN"/>
    <property type="match status" value="1"/>
</dbReference>
<reference evidence="2" key="2">
    <citation type="submission" date="2023-05" db="EMBL/GenBank/DDBJ databases">
        <authorList>
            <consortium name="Lawrence Berkeley National Laboratory"/>
            <person name="Steindorff A."/>
            <person name="Hensen N."/>
            <person name="Bonometti L."/>
            <person name="Westerberg I."/>
            <person name="Brannstrom I.O."/>
            <person name="Guillou S."/>
            <person name="Cros-Aarteil S."/>
            <person name="Calhoun S."/>
            <person name="Haridas S."/>
            <person name="Kuo A."/>
            <person name="Mondo S."/>
            <person name="Pangilinan J."/>
            <person name="Riley R."/>
            <person name="Labutti K."/>
            <person name="Andreopoulos B."/>
            <person name="Lipzen A."/>
            <person name="Chen C."/>
            <person name="Yanf M."/>
            <person name="Daum C."/>
            <person name="Ng V."/>
            <person name="Clum A."/>
            <person name="Ohm R."/>
            <person name="Martin F."/>
            <person name="Silar P."/>
            <person name="Natvig D."/>
            <person name="Lalanne C."/>
            <person name="Gautier V."/>
            <person name="Ament-Velasquez S.L."/>
            <person name="Kruys A."/>
            <person name="Hutchinson M.I."/>
            <person name="Powell A.J."/>
            <person name="Barry K."/>
            <person name="Miller A.N."/>
            <person name="Grigoriev I.V."/>
            <person name="Debuchy R."/>
            <person name="Gladieux P."/>
            <person name="Thoren M.H."/>
            <person name="Johannesson H."/>
        </authorList>
    </citation>
    <scope>NUCLEOTIDE SEQUENCE</scope>
    <source>
        <strain evidence="2">CBS 141.50</strain>
    </source>
</reference>
<dbReference type="AlphaFoldDB" id="A0AAN6UV19"/>
<gene>
    <name evidence="2" type="ORF">C8A04DRAFT_33001</name>
</gene>
<dbReference type="GeneID" id="87818901"/>
<evidence type="ECO:0000313" key="2">
    <source>
        <dbReference type="EMBL" id="KAK4139495.1"/>
    </source>
</evidence>